<dbReference type="Proteomes" id="UP000000851">
    <property type="component" value="Chromosome"/>
</dbReference>
<dbReference type="InParanoid" id="C7QGA8"/>
<dbReference type="EMBL" id="CP001700">
    <property type="protein sequence ID" value="ACU72953.1"/>
    <property type="molecule type" value="Genomic_DNA"/>
</dbReference>
<protein>
    <submittedName>
        <fullName evidence="1">Uncharacterized protein</fullName>
    </submittedName>
</protein>
<sequence>MSAGAEICQGRPALCPRCEHDLIDDPAGPWCRTCHTAQTGARRHGPCPIPATATGNTPRTKGLRLCRAHARRLVDRGGPDAVVRDT</sequence>
<name>C7QGA8_CATAD</name>
<dbReference type="HOGENOM" id="CLU_2492158_0_0_11"/>
<dbReference type="KEGG" id="cai:Caci_4088"/>
<dbReference type="AlphaFoldDB" id="C7QGA8"/>
<proteinExistence type="predicted"/>
<dbReference type="STRING" id="479433.Caci_4088"/>
<dbReference type="RefSeq" id="WP_015792682.1">
    <property type="nucleotide sequence ID" value="NC_013131.1"/>
</dbReference>
<reference evidence="1 2" key="1">
    <citation type="journal article" date="2009" name="Stand. Genomic Sci.">
        <title>Complete genome sequence of Catenulispora acidiphila type strain (ID 139908).</title>
        <authorList>
            <person name="Copeland A."/>
            <person name="Lapidus A."/>
            <person name="Glavina Del Rio T."/>
            <person name="Nolan M."/>
            <person name="Lucas S."/>
            <person name="Chen F."/>
            <person name="Tice H."/>
            <person name="Cheng J.F."/>
            <person name="Bruce D."/>
            <person name="Goodwin L."/>
            <person name="Pitluck S."/>
            <person name="Mikhailova N."/>
            <person name="Pati A."/>
            <person name="Ivanova N."/>
            <person name="Mavromatis K."/>
            <person name="Chen A."/>
            <person name="Palaniappan K."/>
            <person name="Chain P."/>
            <person name="Land M."/>
            <person name="Hauser L."/>
            <person name="Chang Y.J."/>
            <person name="Jeffries C.D."/>
            <person name="Chertkov O."/>
            <person name="Brettin T."/>
            <person name="Detter J.C."/>
            <person name="Han C."/>
            <person name="Ali Z."/>
            <person name="Tindall B.J."/>
            <person name="Goker M."/>
            <person name="Bristow J."/>
            <person name="Eisen J.A."/>
            <person name="Markowitz V."/>
            <person name="Hugenholtz P."/>
            <person name="Kyrpides N.C."/>
            <person name="Klenk H.P."/>
        </authorList>
    </citation>
    <scope>NUCLEOTIDE SEQUENCE [LARGE SCALE GENOMIC DNA]</scope>
    <source>
        <strain evidence="2">DSM 44928 / JCM 14897 / NBRC 102108 / NRRL B-24433 / ID139908</strain>
    </source>
</reference>
<evidence type="ECO:0000313" key="1">
    <source>
        <dbReference type="EMBL" id="ACU72953.1"/>
    </source>
</evidence>
<organism evidence="1 2">
    <name type="scientific">Catenulispora acidiphila (strain DSM 44928 / JCM 14897 / NBRC 102108 / NRRL B-24433 / ID139908)</name>
    <dbReference type="NCBI Taxonomy" id="479433"/>
    <lineage>
        <taxon>Bacteria</taxon>
        <taxon>Bacillati</taxon>
        <taxon>Actinomycetota</taxon>
        <taxon>Actinomycetes</taxon>
        <taxon>Catenulisporales</taxon>
        <taxon>Catenulisporaceae</taxon>
        <taxon>Catenulispora</taxon>
    </lineage>
</organism>
<gene>
    <name evidence="1" type="ordered locus">Caci_4088</name>
</gene>
<keyword evidence="2" id="KW-1185">Reference proteome</keyword>
<accession>C7QGA8</accession>
<evidence type="ECO:0000313" key="2">
    <source>
        <dbReference type="Proteomes" id="UP000000851"/>
    </source>
</evidence>